<dbReference type="OrthoDB" id="10531023at2759"/>
<reference evidence="2" key="1">
    <citation type="journal article" date="2021" name="Mol. Ecol. Resour.">
        <title>Apolygus lucorum genome provides insights into omnivorousness and mesophyll feeding.</title>
        <authorList>
            <person name="Liu Y."/>
            <person name="Liu H."/>
            <person name="Wang H."/>
            <person name="Huang T."/>
            <person name="Liu B."/>
            <person name="Yang B."/>
            <person name="Yin L."/>
            <person name="Li B."/>
            <person name="Zhang Y."/>
            <person name="Zhang S."/>
            <person name="Jiang F."/>
            <person name="Zhang X."/>
            <person name="Ren Y."/>
            <person name="Wang B."/>
            <person name="Wang S."/>
            <person name="Lu Y."/>
            <person name="Wu K."/>
            <person name="Fan W."/>
            <person name="Wang G."/>
        </authorList>
    </citation>
    <scope>NUCLEOTIDE SEQUENCE</scope>
    <source>
        <strain evidence="2">12Hb</strain>
    </source>
</reference>
<dbReference type="AlphaFoldDB" id="A0A8S9XW34"/>
<evidence type="ECO:0000256" key="1">
    <source>
        <dbReference type="SAM" id="MobiDB-lite"/>
    </source>
</evidence>
<feature type="region of interest" description="Disordered" evidence="1">
    <location>
        <begin position="1"/>
        <end position="27"/>
    </location>
</feature>
<proteinExistence type="predicted"/>
<feature type="compositionally biased region" description="Basic and acidic residues" evidence="1">
    <location>
        <begin position="15"/>
        <end position="27"/>
    </location>
</feature>
<accession>A0A8S9XW34</accession>
<name>A0A8S9XW34_APOLU</name>
<keyword evidence="3" id="KW-1185">Reference proteome</keyword>
<protein>
    <submittedName>
        <fullName evidence="2">Uncharacterized protein</fullName>
    </submittedName>
</protein>
<organism evidence="2 3">
    <name type="scientific">Apolygus lucorum</name>
    <name type="common">Small green plant bug</name>
    <name type="synonym">Lygocoris lucorum</name>
    <dbReference type="NCBI Taxonomy" id="248454"/>
    <lineage>
        <taxon>Eukaryota</taxon>
        <taxon>Metazoa</taxon>
        <taxon>Ecdysozoa</taxon>
        <taxon>Arthropoda</taxon>
        <taxon>Hexapoda</taxon>
        <taxon>Insecta</taxon>
        <taxon>Pterygota</taxon>
        <taxon>Neoptera</taxon>
        <taxon>Paraneoptera</taxon>
        <taxon>Hemiptera</taxon>
        <taxon>Heteroptera</taxon>
        <taxon>Panheteroptera</taxon>
        <taxon>Cimicomorpha</taxon>
        <taxon>Miridae</taxon>
        <taxon>Mirini</taxon>
        <taxon>Apolygus</taxon>
    </lineage>
</organism>
<evidence type="ECO:0000313" key="2">
    <source>
        <dbReference type="EMBL" id="KAF6213272.1"/>
    </source>
</evidence>
<gene>
    <name evidence="2" type="ORF">GE061_010990</name>
</gene>
<comment type="caution">
    <text evidence="2">The sequence shown here is derived from an EMBL/GenBank/DDBJ whole genome shotgun (WGS) entry which is preliminary data.</text>
</comment>
<dbReference type="Proteomes" id="UP000466442">
    <property type="component" value="Unassembled WGS sequence"/>
</dbReference>
<evidence type="ECO:0000313" key="3">
    <source>
        <dbReference type="Proteomes" id="UP000466442"/>
    </source>
</evidence>
<sequence length="204" mass="24362">MAHGDISKLQALMSDPREHNRQSKRESVDTSALTSYFLGFWKANHAAEALKYLEKLEMKRTLRTLQKKHGYWKVPPEIKEVLKKPQKPVCFTNLPVNKSTRNLKFVLKILGCSLHENRPYKQFLKARTIRQKRLWLYKYQGPKYEPNPNYKEPICPTRLKRLYHFFPQRFTEQEGEIYFNDQIITRDSNKSLFYIGQSHQENID</sequence>
<dbReference type="EMBL" id="WIXP02000003">
    <property type="protein sequence ID" value="KAF6213272.1"/>
    <property type="molecule type" value="Genomic_DNA"/>
</dbReference>